<name>A0ABR2ZE30_9AGAR</name>
<organism evidence="3 4">
    <name type="scientific">Marasmius tenuissimus</name>
    <dbReference type="NCBI Taxonomy" id="585030"/>
    <lineage>
        <taxon>Eukaryota</taxon>
        <taxon>Fungi</taxon>
        <taxon>Dikarya</taxon>
        <taxon>Basidiomycota</taxon>
        <taxon>Agaricomycotina</taxon>
        <taxon>Agaricomycetes</taxon>
        <taxon>Agaricomycetidae</taxon>
        <taxon>Agaricales</taxon>
        <taxon>Marasmiineae</taxon>
        <taxon>Marasmiaceae</taxon>
        <taxon>Marasmius</taxon>
    </lineage>
</organism>
<feature type="domain" description="Nephrocystin 3-like N-terminal" evidence="2">
    <location>
        <begin position="6"/>
        <end position="98"/>
    </location>
</feature>
<sequence>MKRPIQQRISKDPKILEAKLEDQFRELILKPTLKQSWYRRIRSTMVKLSLVQKVPNVVIIDGLDECGDEDTQIRILSTILSAYQQSPDFPLRFLICSRPESWIRETFAEEPLCQLSKVVVLDESFDPDSDITRFYLVHFQKIATSSKYDQVQFPSPWPSKEDLEALVARSCGQFIYAMTVIKFIKLANNHPIKQLRIILDNTPGPRPGTSPYHELDALYHVILITNPDREQVMDILAAIIVLEGYLKPTPACIELLLGMTPGEVALALRGMHSVLNIRGWTEEIVIYHTSFRDYLIEKSRSGEFHIDMDAQRRALARRWLYNISATKIQAYSFDQLYGEETNGFFTGWIDFCGSIPEPTREMLEDLRRLDLASLFFCKHTPIPKPPGGLPPAVNFRPTVSRAGPGWFQTFSGLDALVRRYPPEAIEEHNTDSADLVQELTAQFSERPKGFHLDRGSNVPLEDVQWTILLATGCSYQTHLTSVVDRTRHPRPSLYLIDCTCNHPVRTTGSVLGHFAYDQACVLLVFAFFSQFEALASKTDDEKAKSEVNGIFGNLVDSALLRHCRVDRDFMGRCQTFFESALSCSLLEMRSEEGEERRKGLLEWIETFPEDLVIQAEMLKTQVIALMPEEGRTYRVSD</sequence>
<evidence type="ECO:0000313" key="3">
    <source>
        <dbReference type="EMBL" id="KAL0059244.1"/>
    </source>
</evidence>
<dbReference type="PANTHER" id="PTHR10039:SF14">
    <property type="entry name" value="NACHT DOMAIN-CONTAINING PROTEIN"/>
    <property type="match status" value="1"/>
</dbReference>
<dbReference type="InterPro" id="IPR056884">
    <property type="entry name" value="NPHP3-like_N"/>
</dbReference>
<evidence type="ECO:0000313" key="4">
    <source>
        <dbReference type="Proteomes" id="UP001437256"/>
    </source>
</evidence>
<dbReference type="Proteomes" id="UP001437256">
    <property type="component" value="Unassembled WGS sequence"/>
</dbReference>
<keyword evidence="1" id="KW-0677">Repeat</keyword>
<keyword evidence="4" id="KW-1185">Reference proteome</keyword>
<dbReference type="Pfam" id="PF24883">
    <property type="entry name" value="NPHP3_N"/>
    <property type="match status" value="1"/>
</dbReference>
<dbReference type="EMBL" id="JBBXMP010000240">
    <property type="protein sequence ID" value="KAL0059244.1"/>
    <property type="molecule type" value="Genomic_DNA"/>
</dbReference>
<comment type="caution">
    <text evidence="3">The sequence shown here is derived from an EMBL/GenBank/DDBJ whole genome shotgun (WGS) entry which is preliminary data.</text>
</comment>
<reference evidence="3 4" key="1">
    <citation type="submission" date="2024-05" db="EMBL/GenBank/DDBJ databases">
        <title>A draft genome resource for the thread blight pathogen Marasmius tenuissimus strain MS-2.</title>
        <authorList>
            <person name="Yulfo-Soto G.E."/>
            <person name="Baruah I.K."/>
            <person name="Amoako-Attah I."/>
            <person name="Bukari Y."/>
            <person name="Meinhardt L.W."/>
            <person name="Bailey B.A."/>
            <person name="Cohen S.P."/>
        </authorList>
    </citation>
    <scope>NUCLEOTIDE SEQUENCE [LARGE SCALE GENOMIC DNA]</scope>
    <source>
        <strain evidence="3 4">MS-2</strain>
    </source>
</reference>
<proteinExistence type="predicted"/>
<protein>
    <recommendedName>
        <fullName evidence="2">Nephrocystin 3-like N-terminal domain-containing protein</fullName>
    </recommendedName>
</protein>
<gene>
    <name evidence="3" type="ORF">AAF712_014022</name>
</gene>
<evidence type="ECO:0000256" key="1">
    <source>
        <dbReference type="ARBA" id="ARBA00022737"/>
    </source>
</evidence>
<dbReference type="PANTHER" id="PTHR10039">
    <property type="entry name" value="AMELOGENIN"/>
    <property type="match status" value="1"/>
</dbReference>
<evidence type="ECO:0000259" key="2">
    <source>
        <dbReference type="Pfam" id="PF24883"/>
    </source>
</evidence>
<accession>A0ABR2ZE30</accession>